<dbReference type="Gene3D" id="3.40.50.2300">
    <property type="match status" value="1"/>
</dbReference>
<dbReference type="PROSITE" id="PS50110">
    <property type="entry name" value="RESPONSE_REGULATORY"/>
    <property type="match status" value="1"/>
</dbReference>
<proteinExistence type="predicted"/>
<dbReference type="SUPFAM" id="SSF52172">
    <property type="entry name" value="CheY-like"/>
    <property type="match status" value="1"/>
</dbReference>
<feature type="modified residue" description="4-aspartylphosphate" evidence="1">
    <location>
        <position position="94"/>
    </location>
</feature>
<reference evidence="4" key="1">
    <citation type="submission" date="2015-07" db="EMBL/GenBank/DDBJ databases">
        <title>Genome sequencing of Sunxiuqinia dokdonensis strain SK.</title>
        <authorList>
            <person name="Ahn S."/>
            <person name="Kim B.-C."/>
        </authorList>
    </citation>
    <scope>NUCLEOTIDE SEQUENCE [LARGE SCALE GENOMIC DNA]</scope>
    <source>
        <strain evidence="4">SK</strain>
    </source>
</reference>
<dbReference type="AlphaFoldDB" id="A0A0L8V5U7"/>
<name>A0A0L8V5U7_9BACT</name>
<dbReference type="InterPro" id="IPR011006">
    <property type="entry name" value="CheY-like_superfamily"/>
</dbReference>
<sequence length="167" mass="19857">MQKTTNMMKEVSHKERRTFLDLFFPSTEKYSVVVVDDDEYFNKMMVEVLNDFSSNLKILYDAKIKLYSFKTAESFIQSFQNNQFRNTRAVYFIDYFLGNNKNAADILRKIESDKRNRVVVISEKKNYQTAQQTLELGATQFIRKDQFTNFMCTTLLEEFVREDASNY</sequence>
<accession>A0A0L8V5U7</accession>
<evidence type="ECO:0000259" key="2">
    <source>
        <dbReference type="PROSITE" id="PS50110"/>
    </source>
</evidence>
<evidence type="ECO:0000313" key="4">
    <source>
        <dbReference type="Proteomes" id="UP000036958"/>
    </source>
</evidence>
<dbReference type="CDD" id="cd00156">
    <property type="entry name" value="REC"/>
    <property type="match status" value="1"/>
</dbReference>
<dbReference type="STRING" id="1409788.NC99_33100"/>
<protein>
    <recommendedName>
        <fullName evidence="2">Response regulatory domain-containing protein</fullName>
    </recommendedName>
</protein>
<comment type="caution">
    <text evidence="3">The sequence shown here is derived from an EMBL/GenBank/DDBJ whole genome shotgun (WGS) entry which is preliminary data.</text>
</comment>
<dbReference type="InterPro" id="IPR001789">
    <property type="entry name" value="Sig_transdc_resp-reg_receiver"/>
</dbReference>
<feature type="domain" description="Response regulatory" evidence="2">
    <location>
        <begin position="31"/>
        <end position="159"/>
    </location>
</feature>
<dbReference type="GO" id="GO:0000160">
    <property type="term" value="P:phosphorelay signal transduction system"/>
    <property type="evidence" value="ECO:0007669"/>
    <property type="project" value="InterPro"/>
</dbReference>
<evidence type="ECO:0000313" key="3">
    <source>
        <dbReference type="EMBL" id="KOH43814.1"/>
    </source>
</evidence>
<dbReference type="EMBL" id="LGIA01000176">
    <property type="protein sequence ID" value="KOH43814.1"/>
    <property type="molecule type" value="Genomic_DNA"/>
</dbReference>
<evidence type="ECO:0000256" key="1">
    <source>
        <dbReference type="PROSITE-ProRule" id="PRU00169"/>
    </source>
</evidence>
<keyword evidence="1" id="KW-0597">Phosphoprotein</keyword>
<gene>
    <name evidence="3" type="ORF">NC99_33100</name>
</gene>
<keyword evidence="4" id="KW-1185">Reference proteome</keyword>
<dbReference type="Proteomes" id="UP000036958">
    <property type="component" value="Unassembled WGS sequence"/>
</dbReference>
<organism evidence="3 4">
    <name type="scientific">Sunxiuqinia dokdonensis</name>
    <dbReference type="NCBI Taxonomy" id="1409788"/>
    <lineage>
        <taxon>Bacteria</taxon>
        <taxon>Pseudomonadati</taxon>
        <taxon>Bacteroidota</taxon>
        <taxon>Bacteroidia</taxon>
        <taxon>Marinilabiliales</taxon>
        <taxon>Prolixibacteraceae</taxon>
        <taxon>Sunxiuqinia</taxon>
    </lineage>
</organism>